<accession>A0ABY7C5D9</accession>
<dbReference type="Proteomes" id="UP001164020">
    <property type="component" value="Chromosome"/>
</dbReference>
<gene>
    <name evidence="2" type="ORF">OH818_12845</name>
</gene>
<name>A0ABY7C5D9_9HYPH</name>
<keyword evidence="3" id="KW-1185">Reference proteome</keyword>
<evidence type="ECO:0008006" key="4">
    <source>
        <dbReference type="Google" id="ProtNLM"/>
    </source>
</evidence>
<evidence type="ECO:0000313" key="2">
    <source>
        <dbReference type="EMBL" id="WAP70802.1"/>
    </source>
</evidence>
<organism evidence="2 3">
    <name type="scientific">Jiella pelagia</name>
    <dbReference type="NCBI Taxonomy" id="2986949"/>
    <lineage>
        <taxon>Bacteria</taxon>
        <taxon>Pseudomonadati</taxon>
        <taxon>Pseudomonadota</taxon>
        <taxon>Alphaproteobacteria</taxon>
        <taxon>Hyphomicrobiales</taxon>
        <taxon>Aurantimonadaceae</taxon>
        <taxon>Jiella</taxon>
    </lineage>
</organism>
<sequence>MSGRAGSVIAFIPFFSLLPNSRSPPQRRHFHPLEKQNDSIFRFRQIFYRLVKNGEDRLVGAYHLPPALLTFQSLESPSSVPIQAQRSEAAHPRNDGSGT</sequence>
<feature type="compositionally biased region" description="Basic and acidic residues" evidence="1">
    <location>
        <begin position="88"/>
        <end position="99"/>
    </location>
</feature>
<proteinExistence type="predicted"/>
<evidence type="ECO:0000256" key="1">
    <source>
        <dbReference type="SAM" id="MobiDB-lite"/>
    </source>
</evidence>
<feature type="region of interest" description="Disordered" evidence="1">
    <location>
        <begin position="79"/>
        <end position="99"/>
    </location>
</feature>
<dbReference type="RefSeq" id="WP_268883334.1">
    <property type="nucleotide sequence ID" value="NZ_CP114029.1"/>
</dbReference>
<protein>
    <recommendedName>
        <fullName evidence="4">Secreted protein</fullName>
    </recommendedName>
</protein>
<reference evidence="2" key="1">
    <citation type="submission" date="2022-12" db="EMBL/GenBank/DDBJ databases">
        <title>Jiella pelagia sp. nov., isolated from phosphonate enriched culture of Northwest Pacific surface seawater.</title>
        <authorList>
            <person name="Shin D.Y."/>
            <person name="Hwang C.Y."/>
        </authorList>
    </citation>
    <scope>NUCLEOTIDE SEQUENCE</scope>
    <source>
        <strain evidence="2">HL-NP1</strain>
    </source>
</reference>
<dbReference type="EMBL" id="CP114029">
    <property type="protein sequence ID" value="WAP70802.1"/>
    <property type="molecule type" value="Genomic_DNA"/>
</dbReference>
<evidence type="ECO:0000313" key="3">
    <source>
        <dbReference type="Proteomes" id="UP001164020"/>
    </source>
</evidence>